<evidence type="ECO:0000256" key="8">
    <source>
        <dbReference type="SAM" id="Phobius"/>
    </source>
</evidence>
<dbReference type="PANTHER" id="PTHR30606:SF10">
    <property type="entry name" value="PHOSPHATIDYLINOSITOL MANNOSIDE ACYLTRANSFERASE"/>
    <property type="match status" value="1"/>
</dbReference>
<evidence type="ECO:0000256" key="1">
    <source>
        <dbReference type="ARBA" id="ARBA00004533"/>
    </source>
</evidence>
<evidence type="ECO:0000256" key="3">
    <source>
        <dbReference type="ARBA" id="ARBA00022519"/>
    </source>
</evidence>
<evidence type="ECO:0000256" key="7">
    <source>
        <dbReference type="SAM" id="MobiDB-lite"/>
    </source>
</evidence>
<feature type="transmembrane region" description="Helical" evidence="8">
    <location>
        <begin position="26"/>
        <end position="43"/>
    </location>
</feature>
<dbReference type="EMBL" id="BKZV01000005">
    <property type="protein sequence ID" value="GER84641.1"/>
    <property type="molecule type" value="Genomic_DNA"/>
</dbReference>
<feature type="region of interest" description="Disordered" evidence="7">
    <location>
        <begin position="305"/>
        <end position="325"/>
    </location>
</feature>
<evidence type="ECO:0000256" key="6">
    <source>
        <dbReference type="ARBA" id="ARBA00023315"/>
    </source>
</evidence>
<feature type="compositionally biased region" description="Acidic residues" evidence="7">
    <location>
        <begin position="314"/>
        <end position="325"/>
    </location>
</feature>
<dbReference type="RefSeq" id="WP_151729246.1">
    <property type="nucleotide sequence ID" value="NZ_BKZV01000005.1"/>
</dbReference>
<proteinExistence type="predicted"/>
<keyword evidence="5 8" id="KW-0472">Membrane</keyword>
<keyword evidence="8" id="KW-1133">Transmembrane helix</keyword>
<dbReference type="GO" id="GO:0009247">
    <property type="term" value="P:glycolipid biosynthetic process"/>
    <property type="evidence" value="ECO:0007669"/>
    <property type="project" value="UniProtKB-ARBA"/>
</dbReference>
<evidence type="ECO:0000256" key="2">
    <source>
        <dbReference type="ARBA" id="ARBA00022475"/>
    </source>
</evidence>
<sequence>MSQKTTTMYLLFRLAAVIVPRLPRRWLPALSVLLGWLAWMIAFKARRQATVNMLHVLGPEVQATRPGRRRLRRTVRRMFINNARNYLEGFCLPYVPVEEIVSNIIPGGEEHLAAALARGKGVLIVSAHFGPFDYLSQWLVARGYELVIPVEQLKDRRMLELMLSLRCSHGIKYLPVGNGTAMRAILRTLRQNQLVLITADRAVVGQSVELPFFGATARLPGGPAMLAQRTGAALVGAFGWRLEGTRMQGEFTPISLALPEEEQQNPEALMRSIVQVMERYIRAHPEQWLVFAPVWLDHATAGAEDQGRQIGAEESGEEEGMVGCQ</sequence>
<organism evidence="9 10">
    <name type="scientific">Thermogemmatispora aurantia</name>
    <dbReference type="NCBI Taxonomy" id="2045279"/>
    <lineage>
        <taxon>Bacteria</taxon>
        <taxon>Bacillati</taxon>
        <taxon>Chloroflexota</taxon>
        <taxon>Ktedonobacteria</taxon>
        <taxon>Thermogemmatisporales</taxon>
        <taxon>Thermogemmatisporaceae</taxon>
        <taxon>Thermogemmatispora</taxon>
    </lineage>
</organism>
<keyword evidence="6" id="KW-0012">Acyltransferase</keyword>
<keyword evidence="4" id="KW-0808">Transferase</keyword>
<dbReference type="CDD" id="cd07984">
    <property type="entry name" value="LPLAT_LABLAT-like"/>
    <property type="match status" value="1"/>
</dbReference>
<evidence type="ECO:0000313" key="10">
    <source>
        <dbReference type="Proteomes" id="UP000334820"/>
    </source>
</evidence>
<protein>
    <recommendedName>
        <fullName evidence="11">Lipid A biosynthesis lauroyl acyltransferase</fullName>
    </recommendedName>
</protein>
<keyword evidence="3" id="KW-0997">Cell inner membrane</keyword>
<evidence type="ECO:0008006" key="11">
    <source>
        <dbReference type="Google" id="ProtNLM"/>
    </source>
</evidence>
<evidence type="ECO:0000256" key="4">
    <source>
        <dbReference type="ARBA" id="ARBA00022679"/>
    </source>
</evidence>
<dbReference type="InterPro" id="IPR004960">
    <property type="entry name" value="LipA_acyltrans"/>
</dbReference>
<keyword evidence="10" id="KW-1185">Reference proteome</keyword>
<dbReference type="Proteomes" id="UP000334820">
    <property type="component" value="Unassembled WGS sequence"/>
</dbReference>
<name>A0A5J4KDW4_9CHLR</name>
<keyword evidence="2" id="KW-1003">Cell membrane</keyword>
<dbReference type="Pfam" id="PF03279">
    <property type="entry name" value="Lip_A_acyltrans"/>
    <property type="match status" value="1"/>
</dbReference>
<evidence type="ECO:0000256" key="5">
    <source>
        <dbReference type="ARBA" id="ARBA00023136"/>
    </source>
</evidence>
<comment type="caution">
    <text evidence="9">The sequence shown here is derived from an EMBL/GenBank/DDBJ whole genome shotgun (WGS) entry which is preliminary data.</text>
</comment>
<accession>A0A5J4KDW4</accession>
<keyword evidence="8" id="KW-0812">Transmembrane</keyword>
<comment type="subcellular location">
    <subcellularLocation>
        <location evidence="1">Cell inner membrane</location>
    </subcellularLocation>
</comment>
<dbReference type="GO" id="GO:0016746">
    <property type="term" value="F:acyltransferase activity"/>
    <property type="evidence" value="ECO:0007669"/>
    <property type="project" value="UniProtKB-KW"/>
</dbReference>
<reference evidence="9 10" key="1">
    <citation type="journal article" date="2019" name="Int. J. Syst. Evol. Microbiol.">
        <title>Thermogemmatispora aurantia sp. nov. and Thermogemmatispora argillosa sp. nov., within the class Ktedonobacteria, and emended description of the genus Thermogemmatispora.</title>
        <authorList>
            <person name="Zheng Y."/>
            <person name="Wang C.M."/>
            <person name="Sakai Y."/>
            <person name="Abe K."/>
            <person name="Yokota A."/>
            <person name="Yabe S."/>
        </authorList>
    </citation>
    <scope>NUCLEOTIDE SEQUENCE [LARGE SCALE GENOMIC DNA]</scope>
    <source>
        <strain evidence="9 10">A1-2</strain>
    </source>
</reference>
<dbReference type="GO" id="GO:0005886">
    <property type="term" value="C:plasma membrane"/>
    <property type="evidence" value="ECO:0007669"/>
    <property type="project" value="UniProtKB-SubCell"/>
</dbReference>
<gene>
    <name evidence="9" type="ORF">KTAU_32770</name>
</gene>
<dbReference type="AlphaFoldDB" id="A0A5J4KDW4"/>
<evidence type="ECO:0000313" key="9">
    <source>
        <dbReference type="EMBL" id="GER84641.1"/>
    </source>
</evidence>
<dbReference type="PANTHER" id="PTHR30606">
    <property type="entry name" value="LIPID A BIOSYNTHESIS LAUROYL ACYLTRANSFERASE"/>
    <property type="match status" value="1"/>
</dbReference>